<keyword evidence="8" id="KW-0833">Ubl conjugation pathway</keyword>
<dbReference type="PANTHER" id="PTHR45877:SF2">
    <property type="entry name" value="E3 UBIQUITIN-PROTEIN LIGASE SINA-RELATED"/>
    <property type="match status" value="1"/>
</dbReference>
<evidence type="ECO:0000256" key="2">
    <source>
        <dbReference type="ARBA" id="ARBA00004906"/>
    </source>
</evidence>
<organism evidence="12 13">
    <name type="scientific">Ignelater luminosus</name>
    <name type="common">Cucubano</name>
    <name type="synonym">Pyrophorus luminosus</name>
    <dbReference type="NCBI Taxonomy" id="2038154"/>
    <lineage>
        <taxon>Eukaryota</taxon>
        <taxon>Metazoa</taxon>
        <taxon>Ecdysozoa</taxon>
        <taxon>Arthropoda</taxon>
        <taxon>Hexapoda</taxon>
        <taxon>Insecta</taxon>
        <taxon>Pterygota</taxon>
        <taxon>Neoptera</taxon>
        <taxon>Endopterygota</taxon>
        <taxon>Coleoptera</taxon>
        <taxon>Polyphaga</taxon>
        <taxon>Elateriformia</taxon>
        <taxon>Elateroidea</taxon>
        <taxon>Elateridae</taxon>
        <taxon>Agrypninae</taxon>
        <taxon>Pyrophorini</taxon>
        <taxon>Ignelater</taxon>
    </lineage>
</organism>
<dbReference type="Pfam" id="PF21361">
    <property type="entry name" value="Sina_ZnF"/>
    <property type="match status" value="1"/>
</dbReference>
<feature type="domain" description="SIAH-type" evidence="11">
    <location>
        <begin position="58"/>
        <end position="117"/>
    </location>
</feature>
<dbReference type="InterPro" id="IPR013087">
    <property type="entry name" value="Znf_C2H2_type"/>
</dbReference>
<evidence type="ECO:0000313" key="12">
    <source>
        <dbReference type="EMBL" id="KAF2884551.1"/>
    </source>
</evidence>
<dbReference type="PANTHER" id="PTHR45877">
    <property type="entry name" value="E3 UBIQUITIN-PROTEIN LIGASE SIAH2"/>
    <property type="match status" value="1"/>
</dbReference>
<dbReference type="GO" id="GO:0031624">
    <property type="term" value="F:ubiquitin conjugating enzyme binding"/>
    <property type="evidence" value="ECO:0007669"/>
    <property type="project" value="TreeGrafter"/>
</dbReference>
<gene>
    <name evidence="12" type="ORF">ILUMI_21616</name>
</gene>
<dbReference type="UniPathway" id="UPA00143"/>
<keyword evidence="9" id="KW-0862">Zinc</keyword>
<dbReference type="OrthoDB" id="941555at2759"/>
<dbReference type="GO" id="GO:0008270">
    <property type="term" value="F:zinc ion binding"/>
    <property type="evidence" value="ECO:0007669"/>
    <property type="project" value="UniProtKB-KW"/>
</dbReference>
<dbReference type="GO" id="GO:0005737">
    <property type="term" value="C:cytoplasm"/>
    <property type="evidence" value="ECO:0007669"/>
    <property type="project" value="TreeGrafter"/>
</dbReference>
<proteinExistence type="inferred from homology"/>
<dbReference type="InterPro" id="IPR013010">
    <property type="entry name" value="Znf_SIAH"/>
</dbReference>
<evidence type="ECO:0000256" key="7">
    <source>
        <dbReference type="ARBA" id="ARBA00022771"/>
    </source>
</evidence>
<evidence type="ECO:0000256" key="3">
    <source>
        <dbReference type="ARBA" id="ARBA00009119"/>
    </source>
</evidence>
<keyword evidence="13" id="KW-1185">Reference proteome</keyword>
<dbReference type="GO" id="GO:0043161">
    <property type="term" value="P:proteasome-mediated ubiquitin-dependent protein catabolic process"/>
    <property type="evidence" value="ECO:0007669"/>
    <property type="project" value="TreeGrafter"/>
</dbReference>
<dbReference type="PROSITE" id="PS51081">
    <property type="entry name" value="ZF_SIAH"/>
    <property type="match status" value="1"/>
</dbReference>
<sequence length="373" mass="42726">MAEPDHILESFRCFQCKDYLLISPIVLLPDGNSLCGICSLSAKETTYRQLAFEDFLKTLLYPCKFKNLGCKERLKFGEAQDHDANCIYRPMICPASSSCAWEGSIQEIPNHFHICHSNLIAKKMEFKLAVCDKDQKGLLLACVEGVSGILKYYYNVSTGNLQYNIHHFNTDVQEMIVKISIINDVDVDHRINLKGDPASLFNKSFYRDFCEILNSKTLVLHNLFPVLNNPDYVIISMNLHIPKSVESENQEYDEESEEFVDYDLIKDLKCSSCLGYLLPPLYKNPTSGSAMCCYCYNKFIVVECESNTEIIGKVSKTNFPCRWRGCETIKSGVNLVDHELSCKLRMFECRFCADDMIKRENVISHIKHHGFKD</sequence>
<evidence type="ECO:0000256" key="10">
    <source>
        <dbReference type="PROSITE-ProRule" id="PRU00455"/>
    </source>
</evidence>
<accession>A0A8K0G3D8</accession>
<dbReference type="InterPro" id="IPR013083">
    <property type="entry name" value="Znf_RING/FYVE/PHD"/>
</dbReference>
<comment type="similarity">
    <text evidence="3">Belongs to the SINA (Seven in absentia) family.</text>
</comment>
<evidence type="ECO:0000256" key="1">
    <source>
        <dbReference type="ARBA" id="ARBA00000900"/>
    </source>
</evidence>
<evidence type="ECO:0000259" key="11">
    <source>
        <dbReference type="PROSITE" id="PS51081"/>
    </source>
</evidence>
<comment type="pathway">
    <text evidence="2">Protein modification; protein ubiquitination.</text>
</comment>
<dbReference type="FunFam" id="3.30.40.10:FF:000041">
    <property type="entry name" value="E3 ubiquitin-protein ligase SINAT3"/>
    <property type="match status" value="1"/>
</dbReference>
<dbReference type="SUPFAM" id="SSF49599">
    <property type="entry name" value="TRAF domain-like"/>
    <property type="match status" value="1"/>
</dbReference>
<dbReference type="EMBL" id="VTPC01090157">
    <property type="protein sequence ID" value="KAF2884551.1"/>
    <property type="molecule type" value="Genomic_DNA"/>
</dbReference>
<evidence type="ECO:0000256" key="9">
    <source>
        <dbReference type="ARBA" id="ARBA00022833"/>
    </source>
</evidence>
<dbReference type="AlphaFoldDB" id="A0A8K0G3D8"/>
<dbReference type="GO" id="GO:0061630">
    <property type="term" value="F:ubiquitin protein ligase activity"/>
    <property type="evidence" value="ECO:0007669"/>
    <property type="project" value="UniProtKB-EC"/>
</dbReference>
<name>A0A8K0G3D8_IGNLU</name>
<dbReference type="PROSITE" id="PS00028">
    <property type="entry name" value="ZINC_FINGER_C2H2_1"/>
    <property type="match status" value="1"/>
</dbReference>
<evidence type="ECO:0000313" key="13">
    <source>
        <dbReference type="Proteomes" id="UP000801492"/>
    </source>
</evidence>
<evidence type="ECO:0000256" key="4">
    <source>
        <dbReference type="ARBA" id="ARBA00012483"/>
    </source>
</evidence>
<protein>
    <recommendedName>
        <fullName evidence="4">RING-type E3 ubiquitin transferase</fullName>
        <ecNumber evidence="4">2.3.2.27</ecNumber>
    </recommendedName>
</protein>
<evidence type="ECO:0000256" key="8">
    <source>
        <dbReference type="ARBA" id="ARBA00022786"/>
    </source>
</evidence>
<reference evidence="12" key="1">
    <citation type="submission" date="2019-08" db="EMBL/GenBank/DDBJ databases">
        <title>The genome of the North American firefly Photinus pyralis.</title>
        <authorList>
            <consortium name="Photinus pyralis genome working group"/>
            <person name="Fallon T.R."/>
            <person name="Sander Lower S.E."/>
            <person name="Weng J.-K."/>
        </authorList>
    </citation>
    <scope>NUCLEOTIDE SEQUENCE</scope>
    <source>
        <strain evidence="12">TRF0915ILg1</strain>
        <tissue evidence="12">Whole body</tissue>
    </source>
</reference>
<keyword evidence="7 10" id="KW-0863">Zinc-finger</keyword>
<comment type="caution">
    <text evidence="12">The sequence shown here is derived from an EMBL/GenBank/DDBJ whole genome shotgun (WGS) entry which is preliminary data.</text>
</comment>
<evidence type="ECO:0000256" key="6">
    <source>
        <dbReference type="ARBA" id="ARBA00022723"/>
    </source>
</evidence>
<dbReference type="Gene3D" id="3.30.40.10">
    <property type="entry name" value="Zinc/RING finger domain, C3HC4 (zinc finger)"/>
    <property type="match status" value="1"/>
</dbReference>
<keyword evidence="6" id="KW-0479">Metal-binding</keyword>
<dbReference type="EC" id="2.3.2.27" evidence="4"/>
<dbReference type="GO" id="GO:0016567">
    <property type="term" value="P:protein ubiquitination"/>
    <property type="evidence" value="ECO:0007669"/>
    <property type="project" value="UniProtKB-UniPathway"/>
</dbReference>
<dbReference type="Proteomes" id="UP000801492">
    <property type="component" value="Unassembled WGS sequence"/>
</dbReference>
<comment type="catalytic activity">
    <reaction evidence="1">
        <text>S-ubiquitinyl-[E2 ubiquitin-conjugating enzyme]-L-cysteine + [acceptor protein]-L-lysine = [E2 ubiquitin-conjugating enzyme]-L-cysteine + N(6)-ubiquitinyl-[acceptor protein]-L-lysine.</text>
        <dbReference type="EC" id="2.3.2.27"/>
    </reaction>
</comment>
<evidence type="ECO:0000256" key="5">
    <source>
        <dbReference type="ARBA" id="ARBA00022679"/>
    </source>
</evidence>
<keyword evidence="5" id="KW-0808">Transferase</keyword>
<dbReference type="InterPro" id="IPR004162">
    <property type="entry name" value="SINA-like_animal"/>
</dbReference>